<sequence>MGAAYPLLVSIPHGGDTIPPEVADIVNITGRDIFYDGDALTREIYGFGTRVDAVIETPIARAIVDVNRAYGDRAPANPDGVVKTVTTDGTPVYREGMFPDDALVEDLLQRYYVPYHGRLGNRLESRNIKLSLDCHSMLEHSPAASDRPREPRPLICLSNRGDRDGMPVRGHGPATCPPEWIRALAESLGQAFAGGGRVAINDPFAGGYISQHHYERERIPWIQIEINRKLYLNKVYFDPERLRVDRGIIRELREKIFDAILRFLTVL</sequence>
<organism evidence="1 2">
    <name type="scientific">Candidatus Methanogaster sp</name>
    <dbReference type="NCBI Taxonomy" id="3386292"/>
    <lineage>
        <taxon>Archaea</taxon>
        <taxon>Methanobacteriati</taxon>
        <taxon>Methanobacteriota</taxon>
        <taxon>Stenosarchaea group</taxon>
        <taxon>Methanomicrobia</taxon>
        <taxon>Methanosarcinales</taxon>
        <taxon>ANME-2 cluster</taxon>
        <taxon>Candidatus Methanogasteraceae</taxon>
        <taxon>Candidatus Methanogaster</taxon>
    </lineage>
</organism>
<comment type="caution">
    <text evidence="1">The sequence shown here is derived from an EMBL/GenBank/DDBJ whole genome shotgun (WGS) entry which is preliminary data.</text>
</comment>
<reference evidence="1" key="1">
    <citation type="submission" date="2018-01" db="EMBL/GenBank/DDBJ databases">
        <authorList>
            <person name="Krukenberg V."/>
        </authorList>
    </citation>
    <scope>NUCLEOTIDE SEQUENCE</scope>
    <source>
        <strain evidence="1">E20ANME2</strain>
    </source>
</reference>
<protein>
    <submittedName>
        <fullName evidence="1">N-formylglutamate amidohydrolase</fullName>
    </submittedName>
</protein>
<dbReference type="Proteomes" id="UP000248329">
    <property type="component" value="Unassembled WGS sequence"/>
</dbReference>
<proteinExistence type="predicted"/>
<accession>A0AC61L616</accession>
<evidence type="ECO:0000313" key="2">
    <source>
        <dbReference type="Proteomes" id="UP000248329"/>
    </source>
</evidence>
<dbReference type="EMBL" id="PQXF01000003">
    <property type="protein sequence ID" value="PXF61793.1"/>
    <property type="molecule type" value="Genomic_DNA"/>
</dbReference>
<name>A0AC61L616_9EURY</name>
<evidence type="ECO:0000313" key="1">
    <source>
        <dbReference type="EMBL" id="PXF61793.1"/>
    </source>
</evidence>
<gene>
    <name evidence="1" type="ORF">C4B59_02805</name>
</gene>